<feature type="domain" description="Bacterial repeat" evidence="7">
    <location>
        <begin position="351"/>
        <end position="403"/>
    </location>
</feature>
<evidence type="ECO:0008006" key="10">
    <source>
        <dbReference type="Google" id="ProtNLM"/>
    </source>
</evidence>
<evidence type="ECO:0000256" key="2">
    <source>
        <dbReference type="ARBA" id="ARBA00022729"/>
    </source>
</evidence>
<evidence type="ECO:0000313" key="8">
    <source>
        <dbReference type="EMBL" id="ACV64460.1"/>
    </source>
</evidence>
<dbReference type="HOGENOM" id="CLU_414318_0_0_9"/>
<evidence type="ECO:0000259" key="6">
    <source>
        <dbReference type="Pfam" id="PF03442"/>
    </source>
</evidence>
<dbReference type="InterPro" id="IPR013783">
    <property type="entry name" value="Ig-like_fold"/>
</dbReference>
<evidence type="ECO:0000256" key="5">
    <source>
        <dbReference type="ARBA" id="ARBA00023326"/>
    </source>
</evidence>
<keyword evidence="2" id="KW-0732">Signal</keyword>
<dbReference type="Proteomes" id="UP000002217">
    <property type="component" value="Chromosome"/>
</dbReference>
<dbReference type="GO" id="GO:0030313">
    <property type="term" value="C:cell envelope"/>
    <property type="evidence" value="ECO:0007669"/>
    <property type="project" value="UniProtKB-SubCell"/>
</dbReference>
<sequence>MEIAGGDSLKVQYDKGDAILNLDYLACYASLIKGAVISPASGTFYKAEPANVTATVTLNDAVSISDIKAGTTSIGTGSYSVTAIDGDTATPALAINKEYLAAKAPGNLVLTVVFAKGAPATLTIAINDAVPDTPVSIAAITGVTAPVCGAAPAAGIIETAQYTGTVTWNPAHNPFAPITVYTVTITLTPKAGYTFNGVTENFFTVTGATATNAANSGIITAEFPATGAEPAVTYSATYDANGGTGTAPTESVKTAGATFAAANNTFTPPGGKKFKYWYTNPLCTGGTAYAKDAPDATVTMPAHDLILYAVWEDVSTAVKRGYLEVKTLAGGAVKLNGDSAPLSTVYSEPCEMGDPIRLEAKANSGYIFAYWLNVESSSVISTSPDYEIIMGSGINLIAVFSKAPAAGDTCYTVTFKDKNGRILQSTNVAKNGSVTPPIAPPLFGYSFSHWSHSSGSVTSDMVITAVYVRKADDHTVTVTGGTLSTGGNNGSYRFDMPVTVVADTAPDGRKFSHWEQDGKKVSTKSTFTFFTPMENTTLVAVFVDNGGVIENKPFITLSDDVMVNSTNGTIMFTAIKDLPAGFTLVESGVLLLKSPTAVADLKVDTPNVILGKILDTSASQFYIIKGNVEDGDTWYGRAYLIYKDGAGHTATVYSANIAQGTR</sequence>
<keyword evidence="4" id="KW-0119">Carbohydrate metabolism</keyword>
<keyword evidence="9" id="KW-1185">Reference proteome</keyword>
<comment type="subcellular location">
    <subcellularLocation>
        <location evidence="1">Cell envelope</location>
    </subcellularLocation>
</comment>
<accession>C8VWU6</accession>
<evidence type="ECO:0000256" key="1">
    <source>
        <dbReference type="ARBA" id="ARBA00004196"/>
    </source>
</evidence>
<organism evidence="8 9">
    <name type="scientific">Desulfofarcimen acetoxidans (strain ATCC 49208 / DSM 771 / KCTC 5769 / VKM B-1644 / 5575)</name>
    <name type="common">Desulfotomaculum acetoxidans</name>
    <dbReference type="NCBI Taxonomy" id="485916"/>
    <lineage>
        <taxon>Bacteria</taxon>
        <taxon>Bacillati</taxon>
        <taxon>Bacillota</taxon>
        <taxon>Clostridia</taxon>
        <taxon>Eubacteriales</taxon>
        <taxon>Peptococcaceae</taxon>
        <taxon>Desulfofarcimen</taxon>
    </lineage>
</organism>
<dbReference type="Pfam" id="PF03442">
    <property type="entry name" value="CBM_X2"/>
    <property type="match status" value="1"/>
</dbReference>
<name>C8VWU6_DESAS</name>
<dbReference type="InterPro" id="IPR005102">
    <property type="entry name" value="Carbo-bd_X2"/>
</dbReference>
<gene>
    <name evidence="8" type="ordered locus">Dtox_3752</name>
</gene>
<dbReference type="InterPro" id="IPR013378">
    <property type="entry name" value="InlB-like_B-rpt"/>
</dbReference>
<evidence type="ECO:0000313" key="9">
    <source>
        <dbReference type="Proteomes" id="UP000002217"/>
    </source>
</evidence>
<keyword evidence="3" id="KW-0136">Cellulose degradation</keyword>
<keyword evidence="5" id="KW-0624">Polysaccharide degradation</keyword>
<dbReference type="KEGG" id="dae:Dtox_3752"/>
<dbReference type="InterPro" id="IPR044060">
    <property type="entry name" value="Bacterial_rp_domain"/>
</dbReference>
<proteinExistence type="predicted"/>
<dbReference type="Gene3D" id="2.60.40.4270">
    <property type="entry name" value="Listeria-Bacteroides repeat domain"/>
    <property type="match status" value="1"/>
</dbReference>
<dbReference type="GO" id="GO:0030245">
    <property type="term" value="P:cellulose catabolic process"/>
    <property type="evidence" value="ECO:0007669"/>
    <property type="project" value="UniProtKB-KW"/>
</dbReference>
<evidence type="ECO:0000256" key="4">
    <source>
        <dbReference type="ARBA" id="ARBA00023277"/>
    </source>
</evidence>
<dbReference type="eggNOG" id="COG4733">
    <property type="taxonomic scope" value="Bacteria"/>
</dbReference>
<dbReference type="Pfam" id="PF09479">
    <property type="entry name" value="Flg_new"/>
    <property type="match status" value="2"/>
</dbReference>
<dbReference type="RefSeq" id="WP_015759144.1">
    <property type="nucleotide sequence ID" value="NC_013216.1"/>
</dbReference>
<protein>
    <recommendedName>
        <fullName evidence="10">Bacterial repeat domain-containing protein</fullName>
    </recommendedName>
</protein>
<dbReference type="Gene3D" id="2.60.40.10">
    <property type="entry name" value="Immunoglobulins"/>
    <property type="match status" value="1"/>
</dbReference>
<dbReference type="AlphaFoldDB" id="C8VWU6"/>
<dbReference type="SUPFAM" id="SSF81296">
    <property type="entry name" value="E set domains"/>
    <property type="match status" value="1"/>
</dbReference>
<dbReference type="InterPro" id="IPR014756">
    <property type="entry name" value="Ig_E-set"/>
</dbReference>
<reference evidence="8 9" key="1">
    <citation type="journal article" date="2009" name="Stand. Genomic Sci.">
        <title>Complete genome sequence of Desulfotomaculum acetoxidans type strain (5575).</title>
        <authorList>
            <person name="Spring S."/>
            <person name="Lapidus A."/>
            <person name="Schroder M."/>
            <person name="Gleim D."/>
            <person name="Sims D."/>
            <person name="Meincke L."/>
            <person name="Glavina Del Rio T."/>
            <person name="Tice H."/>
            <person name="Copeland A."/>
            <person name="Cheng J.F."/>
            <person name="Lucas S."/>
            <person name="Chen F."/>
            <person name="Nolan M."/>
            <person name="Bruce D."/>
            <person name="Goodwin L."/>
            <person name="Pitluck S."/>
            <person name="Ivanova N."/>
            <person name="Mavromatis K."/>
            <person name="Mikhailova N."/>
            <person name="Pati A."/>
            <person name="Chen A."/>
            <person name="Palaniappan K."/>
            <person name="Land M."/>
            <person name="Hauser L."/>
            <person name="Chang Y.J."/>
            <person name="Jeffries C.D."/>
            <person name="Chain P."/>
            <person name="Saunders E."/>
            <person name="Brettin T."/>
            <person name="Detter J.C."/>
            <person name="Goker M."/>
            <person name="Bristow J."/>
            <person name="Eisen J.A."/>
            <person name="Markowitz V."/>
            <person name="Hugenholtz P."/>
            <person name="Kyrpides N.C."/>
            <person name="Klenk H.P."/>
            <person name="Han C."/>
        </authorList>
    </citation>
    <scope>NUCLEOTIDE SEQUENCE [LARGE SCALE GENOMIC DNA]</scope>
    <source>
        <strain evidence="9">ATCC 49208 / DSM 771 / VKM B-1644</strain>
    </source>
</reference>
<dbReference type="EMBL" id="CP001720">
    <property type="protein sequence ID" value="ACV64460.1"/>
    <property type="molecule type" value="Genomic_DNA"/>
</dbReference>
<dbReference type="eggNOG" id="COG3420">
    <property type="taxonomic scope" value="Bacteria"/>
</dbReference>
<evidence type="ECO:0000256" key="3">
    <source>
        <dbReference type="ARBA" id="ARBA00023001"/>
    </source>
</evidence>
<feature type="domain" description="Carbohydrate binding X2" evidence="6">
    <location>
        <begin position="37"/>
        <end position="124"/>
    </location>
</feature>
<dbReference type="InterPro" id="IPR042229">
    <property type="entry name" value="Listeria/Bacterioides_rpt_sf"/>
</dbReference>
<dbReference type="Pfam" id="PF18998">
    <property type="entry name" value="Flg_new_2"/>
    <property type="match status" value="2"/>
</dbReference>
<feature type="domain" description="Bacterial repeat" evidence="7">
    <location>
        <begin position="476"/>
        <end position="545"/>
    </location>
</feature>
<dbReference type="STRING" id="485916.Dtox_3752"/>
<evidence type="ECO:0000259" key="7">
    <source>
        <dbReference type="Pfam" id="PF18998"/>
    </source>
</evidence>